<feature type="chain" id="PRO_5035165729" description="Cytochrome P450" evidence="1">
    <location>
        <begin position="18"/>
        <end position="185"/>
    </location>
</feature>
<keyword evidence="1" id="KW-0732">Signal</keyword>
<dbReference type="InterPro" id="IPR001128">
    <property type="entry name" value="Cyt_P450"/>
</dbReference>
<organism evidence="2 3">
    <name type="scientific">Zizania palustris</name>
    <name type="common">Northern wild rice</name>
    <dbReference type="NCBI Taxonomy" id="103762"/>
    <lineage>
        <taxon>Eukaryota</taxon>
        <taxon>Viridiplantae</taxon>
        <taxon>Streptophyta</taxon>
        <taxon>Embryophyta</taxon>
        <taxon>Tracheophyta</taxon>
        <taxon>Spermatophyta</taxon>
        <taxon>Magnoliopsida</taxon>
        <taxon>Liliopsida</taxon>
        <taxon>Poales</taxon>
        <taxon>Poaceae</taxon>
        <taxon>BOP clade</taxon>
        <taxon>Oryzoideae</taxon>
        <taxon>Oryzeae</taxon>
        <taxon>Zizaniinae</taxon>
        <taxon>Zizania</taxon>
    </lineage>
</organism>
<dbReference type="Pfam" id="PF00067">
    <property type="entry name" value="p450"/>
    <property type="match status" value="1"/>
</dbReference>
<keyword evidence="3" id="KW-1185">Reference proteome</keyword>
<dbReference type="GO" id="GO:0005506">
    <property type="term" value="F:iron ion binding"/>
    <property type="evidence" value="ECO:0007669"/>
    <property type="project" value="InterPro"/>
</dbReference>
<dbReference type="PANTHER" id="PTHR24299:SF64">
    <property type="entry name" value="OS02G0502300 PROTEIN"/>
    <property type="match status" value="1"/>
</dbReference>
<dbReference type="PANTHER" id="PTHR24299">
    <property type="entry name" value="CYTOCHROME P450 FAMILY 1"/>
    <property type="match status" value="1"/>
</dbReference>
<name>A0A8J5WWA6_ZIZPA</name>
<dbReference type="EMBL" id="JAAALK010000079">
    <property type="protein sequence ID" value="KAG8096771.1"/>
    <property type="molecule type" value="Genomic_DNA"/>
</dbReference>
<evidence type="ECO:0000256" key="1">
    <source>
        <dbReference type="SAM" id="SignalP"/>
    </source>
</evidence>
<comment type="caution">
    <text evidence="2">The sequence shown here is derived from an EMBL/GenBank/DDBJ whole genome shotgun (WGS) entry which is preliminary data.</text>
</comment>
<dbReference type="GO" id="GO:0020037">
    <property type="term" value="F:heme binding"/>
    <property type="evidence" value="ECO:0007669"/>
    <property type="project" value="InterPro"/>
</dbReference>
<protein>
    <recommendedName>
        <fullName evidence="4">Cytochrome P450</fullName>
    </recommendedName>
</protein>
<feature type="signal peptide" evidence="1">
    <location>
        <begin position="1"/>
        <end position="17"/>
    </location>
</feature>
<reference evidence="2" key="2">
    <citation type="submission" date="2021-02" db="EMBL/GenBank/DDBJ databases">
        <authorList>
            <person name="Kimball J.A."/>
            <person name="Haas M.W."/>
            <person name="Macchietto M."/>
            <person name="Kono T."/>
            <person name="Duquette J."/>
            <person name="Shao M."/>
        </authorList>
    </citation>
    <scope>NUCLEOTIDE SEQUENCE</scope>
    <source>
        <tissue evidence="2">Fresh leaf tissue</tissue>
    </source>
</reference>
<accession>A0A8J5WWA6</accession>
<evidence type="ECO:0000313" key="3">
    <source>
        <dbReference type="Proteomes" id="UP000729402"/>
    </source>
</evidence>
<evidence type="ECO:0008006" key="4">
    <source>
        <dbReference type="Google" id="ProtNLM"/>
    </source>
</evidence>
<gene>
    <name evidence="2" type="ORF">GUJ93_ZPchr0013g35193</name>
</gene>
<dbReference type="AlphaFoldDB" id="A0A8J5WWA6"/>
<sequence length="185" mass="20409">MAFFFFLYHICRGLCSSSSLFTSSSCSPMRACRLPPGPWPPKPLIGDVLALGNGDLQHRSLARLAERYGPVMSLRLGTVLTVVVSTPEAMREIFDKNRDNLAGRPIADAFNAKGHSANSLFGLDHPDAKWRAIRRFTTMELLAPRRLAALQSLCMDKVQSLARGVSERRRAASPCTSGTWCSTWP</sequence>
<dbReference type="GO" id="GO:0016705">
    <property type="term" value="F:oxidoreductase activity, acting on paired donors, with incorporation or reduction of molecular oxygen"/>
    <property type="evidence" value="ECO:0007669"/>
    <property type="project" value="InterPro"/>
</dbReference>
<dbReference type="GO" id="GO:0004497">
    <property type="term" value="F:monooxygenase activity"/>
    <property type="evidence" value="ECO:0007669"/>
    <property type="project" value="InterPro"/>
</dbReference>
<dbReference type="Proteomes" id="UP000729402">
    <property type="component" value="Unassembled WGS sequence"/>
</dbReference>
<reference evidence="2" key="1">
    <citation type="journal article" date="2021" name="bioRxiv">
        <title>Whole Genome Assembly and Annotation of Northern Wild Rice, Zizania palustris L., Supports a Whole Genome Duplication in the Zizania Genus.</title>
        <authorList>
            <person name="Haas M."/>
            <person name="Kono T."/>
            <person name="Macchietto M."/>
            <person name="Millas R."/>
            <person name="McGilp L."/>
            <person name="Shao M."/>
            <person name="Duquette J."/>
            <person name="Hirsch C.N."/>
            <person name="Kimball J."/>
        </authorList>
    </citation>
    <scope>NUCLEOTIDE SEQUENCE</scope>
    <source>
        <tissue evidence="2">Fresh leaf tissue</tissue>
    </source>
</reference>
<proteinExistence type="predicted"/>
<evidence type="ECO:0000313" key="2">
    <source>
        <dbReference type="EMBL" id="KAG8096771.1"/>
    </source>
</evidence>
<dbReference type="OrthoDB" id="682272at2759"/>